<organism evidence="3 4">
    <name type="scientific">Canna indica</name>
    <name type="common">Indian-shot</name>
    <dbReference type="NCBI Taxonomy" id="4628"/>
    <lineage>
        <taxon>Eukaryota</taxon>
        <taxon>Viridiplantae</taxon>
        <taxon>Streptophyta</taxon>
        <taxon>Embryophyta</taxon>
        <taxon>Tracheophyta</taxon>
        <taxon>Spermatophyta</taxon>
        <taxon>Magnoliopsida</taxon>
        <taxon>Liliopsida</taxon>
        <taxon>Zingiberales</taxon>
        <taxon>Cannaceae</taxon>
        <taxon>Canna</taxon>
    </lineage>
</organism>
<evidence type="ECO:0000259" key="2">
    <source>
        <dbReference type="Pfam" id="PF05922"/>
    </source>
</evidence>
<keyword evidence="1" id="KW-0732">Signal</keyword>
<dbReference type="PANTHER" id="PTHR48222">
    <property type="entry name" value="PROTEINASE INHIBITOR, PROPEPTIDE"/>
    <property type="match status" value="1"/>
</dbReference>
<dbReference type="Pfam" id="PF05922">
    <property type="entry name" value="Inhibitor_I9"/>
    <property type="match status" value="1"/>
</dbReference>
<evidence type="ECO:0000256" key="1">
    <source>
        <dbReference type="SAM" id="SignalP"/>
    </source>
</evidence>
<reference evidence="3 4" key="1">
    <citation type="submission" date="2023-10" db="EMBL/GenBank/DDBJ databases">
        <title>Chromosome-scale genome assembly provides insights into flower coloration mechanisms of Canna indica.</title>
        <authorList>
            <person name="Li C."/>
        </authorList>
    </citation>
    <scope>NUCLEOTIDE SEQUENCE [LARGE SCALE GENOMIC DNA]</scope>
    <source>
        <tissue evidence="3">Flower</tissue>
    </source>
</reference>
<proteinExistence type="predicted"/>
<accession>A0AAQ3K5K9</accession>
<protein>
    <recommendedName>
        <fullName evidence="2">Inhibitor I9 domain-containing protein</fullName>
    </recommendedName>
</protein>
<dbReference type="Proteomes" id="UP001327560">
    <property type="component" value="Chromosome 3"/>
</dbReference>
<dbReference type="AlphaFoldDB" id="A0AAQ3K5K9"/>
<sequence>MARASLFLLAFFSIFSSSFSVSALGDDRLVTAPVAAPTAATGYIVSVDLPKGEQLEYFAIRTLANVLKSEEAAKESLLHLYYNVFSGFAANLTPEQASTLKSRQILKSLLAIIFFD</sequence>
<dbReference type="InterPro" id="IPR037045">
    <property type="entry name" value="S8pro/Inhibitor_I9_sf"/>
</dbReference>
<feature type="signal peptide" evidence="1">
    <location>
        <begin position="1"/>
        <end position="20"/>
    </location>
</feature>
<feature type="domain" description="Inhibitor I9" evidence="2">
    <location>
        <begin position="61"/>
        <end position="104"/>
    </location>
</feature>
<dbReference type="EMBL" id="CP136892">
    <property type="protein sequence ID" value="WOL02335.1"/>
    <property type="molecule type" value="Genomic_DNA"/>
</dbReference>
<evidence type="ECO:0000313" key="3">
    <source>
        <dbReference type="EMBL" id="WOL02335.1"/>
    </source>
</evidence>
<feature type="chain" id="PRO_5042923660" description="Inhibitor I9 domain-containing protein" evidence="1">
    <location>
        <begin position="21"/>
        <end position="116"/>
    </location>
</feature>
<name>A0AAQ3K5K9_9LILI</name>
<keyword evidence="4" id="KW-1185">Reference proteome</keyword>
<dbReference type="InterPro" id="IPR010259">
    <property type="entry name" value="S8pro/Inhibitor_I9"/>
</dbReference>
<dbReference type="Gene3D" id="3.30.70.80">
    <property type="entry name" value="Peptidase S8 propeptide/proteinase inhibitor I9"/>
    <property type="match status" value="1"/>
</dbReference>
<evidence type="ECO:0000313" key="4">
    <source>
        <dbReference type="Proteomes" id="UP001327560"/>
    </source>
</evidence>
<gene>
    <name evidence="3" type="ORF">Cni_G11054</name>
</gene>
<dbReference type="PANTHER" id="PTHR48222:SF4">
    <property type="entry name" value="PROTEINASE INHIBITOR, PROPEPTIDE"/>
    <property type="match status" value="1"/>
</dbReference>